<evidence type="ECO:0000313" key="9">
    <source>
        <dbReference type="EMBL" id="GBG88771.1"/>
    </source>
</evidence>
<feature type="domain" description="Formyl transferase N-terminal" evidence="7">
    <location>
        <begin position="213"/>
        <end position="393"/>
    </location>
</feature>
<dbReference type="PANTHER" id="PTHR11138:SF5">
    <property type="entry name" value="METHIONYL-TRNA FORMYLTRANSFERASE, MITOCHONDRIAL"/>
    <property type="match status" value="1"/>
</dbReference>
<evidence type="ECO:0000313" key="10">
    <source>
        <dbReference type="Proteomes" id="UP000265515"/>
    </source>
</evidence>
<dbReference type="NCBIfam" id="TIGR00460">
    <property type="entry name" value="fmt"/>
    <property type="match status" value="1"/>
</dbReference>
<evidence type="ECO:0000256" key="4">
    <source>
        <dbReference type="ARBA" id="ARBA00022679"/>
    </source>
</evidence>
<dbReference type="GO" id="GO:0005739">
    <property type="term" value="C:mitochondrion"/>
    <property type="evidence" value="ECO:0007669"/>
    <property type="project" value="TreeGrafter"/>
</dbReference>
<name>A0A388M2J2_CHABU</name>
<comment type="similarity">
    <text evidence="1">Belongs to the Fmt family.</text>
</comment>
<dbReference type="InterPro" id="IPR002376">
    <property type="entry name" value="Formyl_transf_N"/>
</dbReference>
<sequence length="598" mass="64749">MIGAVQSRSVTSNVSLALRKVIQSSSMLGSLVDARELLCLCQNAHWPQGVCAKMSRAPSTLNRRYAAYASPVHVCHEEPERLANLREARSSKQRDFFSQSSRGSAWACHSAIERSDRSRSGSCASVGIVSGRHGFHSGTLGNRCQFSEVCGRVLSGYTGRRVYGLQAFASRANSCRRRRRLLCSCSAADQPASSREDSHSQEGNEVTDKKNQRIVFLGTPQVAAGVLDSLLDASSFEDSLFEVVGIVTQPPSSRGRGRKRGTLLPSPVAELAAERGLSSESILSPEKASEEKFLLRLSELSPDLCVTAAYGNLLPQRFLSIPRCGTLNIHPSLLPLYRGASPVQRALEAGERVSGVSVAFTVLAMDAGPILAQEEVIIDDEIKAPELLENLFRLGTALLLQELPAVFSGDAAKRAKPQDPSKKTTATKVRPEEGQLLFHQDAWVLHNKVRAFAAWPGTKATFRVERADAAASNGDNTDELIVVKIVTTRAKRPEKMEEQTTSNAAEGCEEDLVRGVGREVVFAEDALKVRCRNDSILEILDVQPPGKRAMTAKDFWNGLRGCRIFTVEQTEVVNLSAAGGQGGGQGGAAQEVLAERKL</sequence>
<dbReference type="HAMAP" id="MF_00182">
    <property type="entry name" value="Formyl_trans"/>
    <property type="match status" value="1"/>
</dbReference>
<accession>A0A388M2J2</accession>
<dbReference type="Gene3D" id="3.10.25.10">
    <property type="entry name" value="Formyl transferase, C-terminal domain"/>
    <property type="match status" value="1"/>
</dbReference>
<dbReference type="CDD" id="cd08704">
    <property type="entry name" value="Met_tRNA_FMT_C"/>
    <property type="match status" value="1"/>
</dbReference>
<dbReference type="FunFam" id="3.40.50.170:FF:000010">
    <property type="entry name" value="Methionyl-tRNA formyltransferase"/>
    <property type="match status" value="1"/>
</dbReference>
<dbReference type="GO" id="GO:0004479">
    <property type="term" value="F:methionyl-tRNA formyltransferase activity"/>
    <property type="evidence" value="ECO:0007669"/>
    <property type="project" value="UniProtKB-EC"/>
</dbReference>
<dbReference type="CDD" id="cd08646">
    <property type="entry name" value="FMT_core_Met-tRNA-FMT_N"/>
    <property type="match status" value="1"/>
</dbReference>
<dbReference type="AlphaFoldDB" id="A0A388M2J2"/>
<organism evidence="9 10">
    <name type="scientific">Chara braunii</name>
    <name type="common">Braun's stonewort</name>
    <dbReference type="NCBI Taxonomy" id="69332"/>
    <lineage>
        <taxon>Eukaryota</taxon>
        <taxon>Viridiplantae</taxon>
        <taxon>Streptophyta</taxon>
        <taxon>Charophyceae</taxon>
        <taxon>Charales</taxon>
        <taxon>Characeae</taxon>
        <taxon>Chara</taxon>
    </lineage>
</organism>
<evidence type="ECO:0000256" key="3">
    <source>
        <dbReference type="ARBA" id="ARBA00014185"/>
    </source>
</evidence>
<dbReference type="InterPro" id="IPR044135">
    <property type="entry name" value="Met-tRNA-FMT_C"/>
</dbReference>
<dbReference type="InterPro" id="IPR036477">
    <property type="entry name" value="Formyl_transf_N_sf"/>
</dbReference>
<keyword evidence="5" id="KW-0648">Protein biosynthesis</keyword>
<dbReference type="InterPro" id="IPR037022">
    <property type="entry name" value="Formyl_trans_C_sf"/>
</dbReference>
<feature type="region of interest" description="Disordered" evidence="6">
    <location>
        <begin position="579"/>
        <end position="598"/>
    </location>
</feature>
<dbReference type="Gene3D" id="3.40.50.170">
    <property type="entry name" value="Formyl transferase, N-terminal domain"/>
    <property type="match status" value="1"/>
</dbReference>
<dbReference type="Gramene" id="GBG88771">
    <property type="protein sequence ID" value="GBG88771"/>
    <property type="gene ID" value="CBR_g48389"/>
</dbReference>
<evidence type="ECO:0000256" key="2">
    <source>
        <dbReference type="ARBA" id="ARBA00012261"/>
    </source>
</evidence>
<keyword evidence="10" id="KW-1185">Reference proteome</keyword>
<dbReference type="SUPFAM" id="SSF53328">
    <property type="entry name" value="Formyltransferase"/>
    <property type="match status" value="1"/>
</dbReference>
<evidence type="ECO:0000256" key="1">
    <source>
        <dbReference type="ARBA" id="ARBA00010699"/>
    </source>
</evidence>
<dbReference type="Pfam" id="PF02911">
    <property type="entry name" value="Formyl_trans_C"/>
    <property type="match status" value="1"/>
</dbReference>
<comment type="caution">
    <text evidence="9">The sequence shown here is derived from an EMBL/GenBank/DDBJ whole genome shotgun (WGS) entry which is preliminary data.</text>
</comment>
<dbReference type="InterPro" id="IPR011034">
    <property type="entry name" value="Formyl_transferase-like_C_sf"/>
</dbReference>
<dbReference type="EC" id="2.1.2.9" evidence="2"/>
<feature type="domain" description="Formyl transferase C-terminal" evidence="8">
    <location>
        <begin position="428"/>
        <end position="559"/>
    </location>
</feature>
<proteinExistence type="inferred from homology"/>
<dbReference type="SUPFAM" id="SSF50486">
    <property type="entry name" value="FMT C-terminal domain-like"/>
    <property type="match status" value="1"/>
</dbReference>
<dbReference type="InterPro" id="IPR041711">
    <property type="entry name" value="Met-tRNA-FMT_N"/>
</dbReference>
<dbReference type="STRING" id="69332.A0A388M2J2"/>
<evidence type="ECO:0000259" key="8">
    <source>
        <dbReference type="Pfam" id="PF02911"/>
    </source>
</evidence>
<dbReference type="Pfam" id="PF00551">
    <property type="entry name" value="Formyl_trans_N"/>
    <property type="match status" value="1"/>
</dbReference>
<reference evidence="9 10" key="1">
    <citation type="journal article" date="2018" name="Cell">
        <title>The Chara Genome: Secondary Complexity and Implications for Plant Terrestrialization.</title>
        <authorList>
            <person name="Nishiyama T."/>
            <person name="Sakayama H."/>
            <person name="Vries J.D."/>
            <person name="Buschmann H."/>
            <person name="Saint-Marcoux D."/>
            <person name="Ullrich K.K."/>
            <person name="Haas F.B."/>
            <person name="Vanderstraeten L."/>
            <person name="Becker D."/>
            <person name="Lang D."/>
            <person name="Vosolsobe S."/>
            <person name="Rombauts S."/>
            <person name="Wilhelmsson P.K.I."/>
            <person name="Janitza P."/>
            <person name="Kern R."/>
            <person name="Heyl A."/>
            <person name="Rumpler F."/>
            <person name="Villalobos L.I.A.C."/>
            <person name="Clay J.M."/>
            <person name="Skokan R."/>
            <person name="Toyoda A."/>
            <person name="Suzuki Y."/>
            <person name="Kagoshima H."/>
            <person name="Schijlen E."/>
            <person name="Tajeshwar N."/>
            <person name="Catarino B."/>
            <person name="Hetherington A.J."/>
            <person name="Saltykova A."/>
            <person name="Bonnot C."/>
            <person name="Breuninger H."/>
            <person name="Symeonidi A."/>
            <person name="Radhakrishnan G.V."/>
            <person name="Van Nieuwerburgh F."/>
            <person name="Deforce D."/>
            <person name="Chang C."/>
            <person name="Karol K.G."/>
            <person name="Hedrich R."/>
            <person name="Ulvskov P."/>
            <person name="Glockner G."/>
            <person name="Delwiche C.F."/>
            <person name="Petrasek J."/>
            <person name="Van de Peer Y."/>
            <person name="Friml J."/>
            <person name="Beilby M."/>
            <person name="Dolan L."/>
            <person name="Kohara Y."/>
            <person name="Sugano S."/>
            <person name="Fujiyama A."/>
            <person name="Delaux P.-M."/>
            <person name="Quint M."/>
            <person name="TheiBen G."/>
            <person name="Hagemann M."/>
            <person name="Harholt J."/>
            <person name="Dunand C."/>
            <person name="Zachgo S."/>
            <person name="Langdale J."/>
            <person name="Maumus F."/>
            <person name="Straeten D.V.D."/>
            <person name="Gould S.B."/>
            <person name="Rensing S.A."/>
        </authorList>
    </citation>
    <scope>NUCLEOTIDE SEQUENCE [LARGE SCALE GENOMIC DNA]</scope>
    <source>
        <strain evidence="9 10">S276</strain>
    </source>
</reference>
<gene>
    <name evidence="9" type="ORF">CBR_g48389</name>
</gene>
<keyword evidence="4" id="KW-0808">Transferase</keyword>
<dbReference type="OrthoDB" id="10268103at2759"/>
<evidence type="ECO:0000256" key="6">
    <source>
        <dbReference type="SAM" id="MobiDB-lite"/>
    </source>
</evidence>
<evidence type="ECO:0000259" key="7">
    <source>
        <dbReference type="Pfam" id="PF00551"/>
    </source>
</evidence>
<dbReference type="PANTHER" id="PTHR11138">
    <property type="entry name" value="METHIONYL-TRNA FORMYLTRANSFERASE"/>
    <property type="match status" value="1"/>
</dbReference>
<dbReference type="Proteomes" id="UP000265515">
    <property type="component" value="Unassembled WGS sequence"/>
</dbReference>
<dbReference type="InterPro" id="IPR005793">
    <property type="entry name" value="Formyl_trans_C"/>
</dbReference>
<dbReference type="InterPro" id="IPR005794">
    <property type="entry name" value="Fmt"/>
</dbReference>
<evidence type="ECO:0000256" key="5">
    <source>
        <dbReference type="ARBA" id="ARBA00022917"/>
    </source>
</evidence>
<protein>
    <recommendedName>
        <fullName evidence="3">Methionyl-tRNA formyltransferase, mitochondrial</fullName>
        <ecNumber evidence="2">2.1.2.9</ecNumber>
    </recommendedName>
</protein>
<dbReference type="EMBL" id="BFEA01000694">
    <property type="protein sequence ID" value="GBG88771.1"/>
    <property type="molecule type" value="Genomic_DNA"/>
</dbReference>